<name>A0A5M3XL50_9ACTN</name>
<dbReference type="RefSeq" id="WP_170321648.1">
    <property type="nucleotide sequence ID" value="NZ_BAAAHM010000016.1"/>
</dbReference>
<dbReference type="Pfam" id="PF01381">
    <property type="entry name" value="HTH_3"/>
    <property type="match status" value="1"/>
</dbReference>
<dbReference type="SUPFAM" id="SSF47413">
    <property type="entry name" value="lambda repressor-like DNA-binding domains"/>
    <property type="match status" value="1"/>
</dbReference>
<comment type="caution">
    <text evidence="2">The sequence shown here is derived from an EMBL/GenBank/DDBJ whole genome shotgun (WGS) entry which is preliminary data.</text>
</comment>
<keyword evidence="3" id="KW-1185">Reference proteome</keyword>
<dbReference type="AlphaFoldDB" id="A0A5M3XL50"/>
<sequence length="259" mass="27909">MSVGPLIKDLREAAGLSQTELAQLLCDISGRPTITREMVSRWENGKRNPTYWLSHLAKALGVELSVLELGSVNRRSFVVATAVTALGSLVPDVTRDVAVEIVSSIAEGDASPLATVQTSHETDLLISRLASQDAGTVRRLVSWLDEGPPILRVNACGIVAKSSTGDLINTATMTLRRDQEVRDLYLHAVGSRVGPTSDALIRELHNPKDAGARWCSAMLLREAETQASRSALRAALRSEPIPENIRTIGMILNGVDPCI</sequence>
<dbReference type="Proteomes" id="UP000377595">
    <property type="component" value="Unassembled WGS sequence"/>
</dbReference>
<dbReference type="GO" id="GO:0003677">
    <property type="term" value="F:DNA binding"/>
    <property type="evidence" value="ECO:0007669"/>
    <property type="project" value="InterPro"/>
</dbReference>
<dbReference type="InterPro" id="IPR001387">
    <property type="entry name" value="Cro/C1-type_HTH"/>
</dbReference>
<dbReference type="EMBL" id="BLAF01000028">
    <property type="protein sequence ID" value="GES22147.1"/>
    <property type="molecule type" value="Genomic_DNA"/>
</dbReference>
<evidence type="ECO:0000259" key="1">
    <source>
        <dbReference type="PROSITE" id="PS50943"/>
    </source>
</evidence>
<dbReference type="Gene3D" id="1.10.260.40">
    <property type="entry name" value="lambda repressor-like DNA-binding domains"/>
    <property type="match status" value="1"/>
</dbReference>
<protein>
    <recommendedName>
        <fullName evidence="1">HTH cro/C1-type domain-containing protein</fullName>
    </recommendedName>
</protein>
<gene>
    <name evidence="2" type="ORF">Aple_050440</name>
</gene>
<dbReference type="InterPro" id="IPR010982">
    <property type="entry name" value="Lambda_DNA-bd_dom_sf"/>
</dbReference>
<proteinExistence type="predicted"/>
<dbReference type="SMART" id="SM00530">
    <property type="entry name" value="HTH_XRE"/>
    <property type="match status" value="1"/>
</dbReference>
<accession>A0A5M3XL50</accession>
<dbReference type="CDD" id="cd00093">
    <property type="entry name" value="HTH_XRE"/>
    <property type="match status" value="1"/>
</dbReference>
<organism evidence="2 3">
    <name type="scientific">Acrocarpospora pleiomorpha</name>
    <dbReference type="NCBI Taxonomy" id="90975"/>
    <lineage>
        <taxon>Bacteria</taxon>
        <taxon>Bacillati</taxon>
        <taxon>Actinomycetota</taxon>
        <taxon>Actinomycetes</taxon>
        <taxon>Streptosporangiales</taxon>
        <taxon>Streptosporangiaceae</taxon>
        <taxon>Acrocarpospora</taxon>
    </lineage>
</organism>
<reference evidence="2 3" key="1">
    <citation type="submission" date="2019-10" db="EMBL/GenBank/DDBJ databases">
        <title>Whole genome shotgun sequence of Acrocarpospora pleiomorpha NBRC 16267.</title>
        <authorList>
            <person name="Ichikawa N."/>
            <person name="Kimura A."/>
            <person name="Kitahashi Y."/>
            <person name="Komaki H."/>
            <person name="Oguchi A."/>
        </authorList>
    </citation>
    <scope>NUCLEOTIDE SEQUENCE [LARGE SCALE GENOMIC DNA]</scope>
    <source>
        <strain evidence="2 3">NBRC 16267</strain>
    </source>
</reference>
<feature type="domain" description="HTH cro/C1-type" evidence="1">
    <location>
        <begin position="7"/>
        <end position="67"/>
    </location>
</feature>
<dbReference type="PROSITE" id="PS50943">
    <property type="entry name" value="HTH_CROC1"/>
    <property type="match status" value="1"/>
</dbReference>
<evidence type="ECO:0000313" key="3">
    <source>
        <dbReference type="Proteomes" id="UP000377595"/>
    </source>
</evidence>
<evidence type="ECO:0000313" key="2">
    <source>
        <dbReference type="EMBL" id="GES22147.1"/>
    </source>
</evidence>